<gene>
    <name evidence="1" type="ORF">NUW54_g2971</name>
</gene>
<keyword evidence="2" id="KW-1185">Reference proteome</keyword>
<reference evidence="1" key="1">
    <citation type="submission" date="2022-08" db="EMBL/GenBank/DDBJ databases">
        <title>Genome Sequence of Pycnoporus sanguineus.</title>
        <authorList>
            <person name="Buettner E."/>
        </authorList>
    </citation>
    <scope>NUCLEOTIDE SEQUENCE</scope>
    <source>
        <strain evidence="1">CG-C14</strain>
    </source>
</reference>
<organism evidence="1 2">
    <name type="scientific">Trametes sanguinea</name>
    <dbReference type="NCBI Taxonomy" id="158606"/>
    <lineage>
        <taxon>Eukaryota</taxon>
        <taxon>Fungi</taxon>
        <taxon>Dikarya</taxon>
        <taxon>Basidiomycota</taxon>
        <taxon>Agaricomycotina</taxon>
        <taxon>Agaricomycetes</taxon>
        <taxon>Polyporales</taxon>
        <taxon>Polyporaceae</taxon>
        <taxon>Trametes</taxon>
    </lineage>
</organism>
<dbReference type="Proteomes" id="UP001144978">
    <property type="component" value="Unassembled WGS sequence"/>
</dbReference>
<evidence type="ECO:0000313" key="2">
    <source>
        <dbReference type="Proteomes" id="UP001144978"/>
    </source>
</evidence>
<dbReference type="EMBL" id="JANSHE010000597">
    <property type="protein sequence ID" value="KAJ3008924.1"/>
    <property type="molecule type" value="Genomic_DNA"/>
</dbReference>
<name>A0ACC1Q5Q8_9APHY</name>
<proteinExistence type="predicted"/>
<protein>
    <submittedName>
        <fullName evidence="1">Uncharacterized protein</fullName>
    </submittedName>
</protein>
<accession>A0ACC1Q5Q8</accession>
<sequence length="204" mass="23123">MKAGRKLFESNLKQYQPADPMYETYVDKKGRQRRRRRTYRLLHAWWRNQSSLASQRAVPPGLSERDAKILKSVQRRAHYLDKGFSLCGLRFGWTFVIGIIPGAGDVADATLNYVLVVRKAKQAEIPDWLVRKMLLNNAVSAVVGFIPFAGDIVLAMYKANSRNAALLEEFLRIRGEEFLNVFGTGLVGVELGVGLRHRHYDGTS</sequence>
<comment type="caution">
    <text evidence="1">The sequence shown here is derived from an EMBL/GenBank/DDBJ whole genome shotgun (WGS) entry which is preliminary data.</text>
</comment>
<evidence type="ECO:0000313" key="1">
    <source>
        <dbReference type="EMBL" id="KAJ3008924.1"/>
    </source>
</evidence>